<accession>A0AA43TR99</accession>
<dbReference type="EMBL" id="JAPUFD010000007">
    <property type="protein sequence ID" value="MDI1488491.1"/>
    <property type="molecule type" value="Genomic_DNA"/>
</dbReference>
<organism evidence="4 5">
    <name type="scientific">Ramalina farinacea</name>
    <dbReference type="NCBI Taxonomy" id="258253"/>
    <lineage>
        <taxon>Eukaryota</taxon>
        <taxon>Fungi</taxon>
        <taxon>Dikarya</taxon>
        <taxon>Ascomycota</taxon>
        <taxon>Pezizomycotina</taxon>
        <taxon>Lecanoromycetes</taxon>
        <taxon>OSLEUM clade</taxon>
        <taxon>Lecanoromycetidae</taxon>
        <taxon>Lecanorales</taxon>
        <taxon>Lecanorineae</taxon>
        <taxon>Ramalinaceae</taxon>
        <taxon>Ramalina</taxon>
    </lineage>
</organism>
<dbReference type="InterPro" id="IPR001433">
    <property type="entry name" value="OxRdtase_FAD/NAD-bd"/>
</dbReference>
<evidence type="ECO:0000256" key="2">
    <source>
        <dbReference type="ARBA" id="ARBA00023027"/>
    </source>
</evidence>
<comment type="caution">
    <text evidence="4">The sequence shown here is derived from an EMBL/GenBank/DDBJ whole genome shotgun (WGS) entry which is preliminary data.</text>
</comment>
<dbReference type="InterPro" id="IPR052128">
    <property type="entry name" value="Oxidoreductase_NAD-binding"/>
</dbReference>
<evidence type="ECO:0000313" key="4">
    <source>
        <dbReference type="EMBL" id="MDI1488491.1"/>
    </source>
</evidence>
<dbReference type="SUPFAM" id="SSF63380">
    <property type="entry name" value="Riboflavin synthase domain-like"/>
    <property type="match status" value="1"/>
</dbReference>
<dbReference type="SUPFAM" id="SSF52343">
    <property type="entry name" value="Ferredoxin reductase-like, C-terminal NADP-linked domain"/>
    <property type="match status" value="1"/>
</dbReference>
<keyword evidence="1" id="KW-0560">Oxidoreductase</keyword>
<keyword evidence="5" id="KW-1185">Reference proteome</keyword>
<dbReference type="GO" id="GO:0016491">
    <property type="term" value="F:oxidoreductase activity"/>
    <property type="evidence" value="ECO:0007669"/>
    <property type="project" value="UniProtKB-KW"/>
</dbReference>
<dbReference type="Pfam" id="PF00175">
    <property type="entry name" value="NAD_binding_1"/>
    <property type="match status" value="1"/>
</dbReference>
<evidence type="ECO:0000259" key="3">
    <source>
        <dbReference type="Pfam" id="PF00175"/>
    </source>
</evidence>
<reference evidence="4" key="1">
    <citation type="journal article" date="2023" name="Genome Biol. Evol.">
        <title>First Whole Genome Sequence and Flow Cytometry Genome Size Data for the Lichen-Forming Fungus Ramalina farinacea (Ascomycota).</title>
        <authorList>
            <person name="Llewellyn T."/>
            <person name="Mian S."/>
            <person name="Hill R."/>
            <person name="Leitch I.J."/>
            <person name="Gaya E."/>
        </authorList>
    </citation>
    <scope>NUCLEOTIDE SEQUENCE</scope>
    <source>
        <strain evidence="4">LIQ254RAFAR</strain>
    </source>
</reference>
<keyword evidence="2" id="KW-0520">NAD</keyword>
<evidence type="ECO:0000256" key="1">
    <source>
        <dbReference type="ARBA" id="ARBA00023002"/>
    </source>
</evidence>
<dbReference type="AlphaFoldDB" id="A0AA43TR99"/>
<dbReference type="GO" id="GO:0005739">
    <property type="term" value="C:mitochondrion"/>
    <property type="evidence" value="ECO:0007669"/>
    <property type="project" value="TreeGrafter"/>
</dbReference>
<dbReference type="PANTHER" id="PTHR46505:SF1">
    <property type="entry name" value="OXIDOREDUCTASE NAD-BINDING DOMAIN-CONTAINING PROTEIN 1"/>
    <property type="match status" value="1"/>
</dbReference>
<sequence length="267" mass="29595">MAKPSHLERTSADPREPNIHSVVFLPGQWLDVFAPGVSKTGGFTLTSTPREESGDEGHLELAIQKSENNPPAAWFWRDEGNVVGQRVIIRVGGGFVWPPPGVDADKIRRIVFVAGGVGINPLISILSHLHQESVLPEHVQFLYSTRQTSSSQSSILFYDRLRKIFGHSAKPDHQLTLFQTSAMSNRGNGPVVSEVQEQGMRQATENMFLKNVRMSDEDMEVALGPVNHRGEVLAYVCGPPVMTDWAVANLRAAEGMKSEQVLCEKWW</sequence>
<dbReference type="PANTHER" id="PTHR46505">
    <property type="entry name" value="OXIDOREDUCTASE NAD-BINDING DOMAIN-CONTAINING PROTEIN 1"/>
    <property type="match status" value="1"/>
</dbReference>
<dbReference type="InterPro" id="IPR017938">
    <property type="entry name" value="Riboflavin_synthase-like_b-brl"/>
</dbReference>
<dbReference type="InterPro" id="IPR039261">
    <property type="entry name" value="FNR_nucleotide-bd"/>
</dbReference>
<gene>
    <name evidence="4" type="ORF">OHK93_007766</name>
</gene>
<dbReference type="Gene3D" id="3.40.50.80">
    <property type="entry name" value="Nucleotide-binding domain of ferredoxin-NADP reductase (FNR) module"/>
    <property type="match status" value="1"/>
</dbReference>
<evidence type="ECO:0000313" key="5">
    <source>
        <dbReference type="Proteomes" id="UP001161017"/>
    </source>
</evidence>
<dbReference type="CDD" id="cd00322">
    <property type="entry name" value="FNR_like"/>
    <property type="match status" value="1"/>
</dbReference>
<feature type="domain" description="Oxidoreductase FAD/NAD(P)-binding" evidence="3">
    <location>
        <begin position="112"/>
        <end position="244"/>
    </location>
</feature>
<name>A0AA43TR99_9LECA</name>
<protein>
    <recommendedName>
        <fullName evidence="3">Oxidoreductase FAD/NAD(P)-binding domain-containing protein</fullName>
    </recommendedName>
</protein>
<dbReference type="Proteomes" id="UP001161017">
    <property type="component" value="Unassembled WGS sequence"/>
</dbReference>
<proteinExistence type="predicted"/>